<keyword evidence="3" id="KW-0614">Plasmid</keyword>
<dbReference type="PANTHER" id="PTHR35526">
    <property type="entry name" value="ANTI-SIGMA-F FACTOR RSBW-RELATED"/>
    <property type="match status" value="1"/>
</dbReference>
<gene>
    <name evidence="3" type="ORF">ABWK59_36180</name>
</gene>
<dbReference type="GO" id="GO:0005524">
    <property type="term" value="F:ATP binding"/>
    <property type="evidence" value="ECO:0007669"/>
    <property type="project" value="UniProtKB-KW"/>
</dbReference>
<accession>A0AAU8K8D0</accession>
<dbReference type="KEGG" id="kcm:ABWK59_36180"/>
<dbReference type="GO" id="GO:0004674">
    <property type="term" value="F:protein serine/threonine kinase activity"/>
    <property type="evidence" value="ECO:0007669"/>
    <property type="project" value="UniProtKB-KW"/>
</dbReference>
<feature type="domain" description="Histidine kinase/HSP90-like ATPase" evidence="2">
    <location>
        <begin position="24"/>
        <end position="124"/>
    </location>
</feature>
<sequence length="132" mass="13878">MRQVPALELELDGRPGSVHAARSATLRFLHEVASHDRAPLSAATRQDAVLVVSELVCNACRHAPGPCWLSVVVTPEATVDIAVEDTSPHLPRPTGRPGPAGYGLVVVTALGRGFHVVPTGTGKIVATTLHDR</sequence>
<dbReference type="RefSeq" id="WP_354645312.1">
    <property type="nucleotide sequence ID" value="NZ_CP159873.1"/>
</dbReference>
<keyword evidence="1" id="KW-0418">Kinase</keyword>
<dbReference type="AlphaFoldDB" id="A0AAU8K8D0"/>
<dbReference type="CDD" id="cd16936">
    <property type="entry name" value="HATPase_RsbW-like"/>
    <property type="match status" value="1"/>
</dbReference>
<dbReference type="EMBL" id="CP159873">
    <property type="protein sequence ID" value="XCM84377.1"/>
    <property type="molecule type" value="Genomic_DNA"/>
</dbReference>
<geneLocation type="plasmid" evidence="3">
    <name>punmamed1</name>
</geneLocation>
<reference evidence="3" key="1">
    <citation type="submission" date="2024-06" db="EMBL/GenBank/DDBJ databases">
        <title>The genome sequences of Kitasatospora sp. strain HUAS MG31.</title>
        <authorList>
            <person name="Mo P."/>
        </authorList>
    </citation>
    <scope>NUCLEOTIDE SEQUENCE</scope>
    <source>
        <strain evidence="3">HUAS MG31</strain>
        <plasmid evidence="3">punmamed1</plasmid>
    </source>
</reference>
<dbReference type="Gene3D" id="3.30.565.10">
    <property type="entry name" value="Histidine kinase-like ATPase, C-terminal domain"/>
    <property type="match status" value="1"/>
</dbReference>
<dbReference type="PANTHER" id="PTHR35526:SF3">
    <property type="entry name" value="ANTI-SIGMA-F FACTOR RSBW"/>
    <property type="match status" value="1"/>
</dbReference>
<proteinExistence type="predicted"/>
<evidence type="ECO:0000256" key="1">
    <source>
        <dbReference type="ARBA" id="ARBA00022527"/>
    </source>
</evidence>
<dbReference type="InterPro" id="IPR050267">
    <property type="entry name" value="Anti-sigma-factor_SerPK"/>
</dbReference>
<evidence type="ECO:0000313" key="3">
    <source>
        <dbReference type="EMBL" id="XCM84377.1"/>
    </source>
</evidence>
<dbReference type="InterPro" id="IPR003594">
    <property type="entry name" value="HATPase_dom"/>
</dbReference>
<keyword evidence="3" id="KW-0547">Nucleotide-binding</keyword>
<dbReference type="InterPro" id="IPR036890">
    <property type="entry name" value="HATPase_C_sf"/>
</dbReference>
<evidence type="ECO:0000259" key="2">
    <source>
        <dbReference type="Pfam" id="PF13581"/>
    </source>
</evidence>
<organism evidence="3">
    <name type="scientific">Kitasatospora camelliae</name>
    <dbReference type="NCBI Taxonomy" id="3156397"/>
    <lineage>
        <taxon>Bacteria</taxon>
        <taxon>Bacillati</taxon>
        <taxon>Actinomycetota</taxon>
        <taxon>Actinomycetes</taxon>
        <taxon>Kitasatosporales</taxon>
        <taxon>Streptomycetaceae</taxon>
        <taxon>Kitasatospora</taxon>
    </lineage>
</organism>
<dbReference type="Pfam" id="PF13581">
    <property type="entry name" value="HATPase_c_2"/>
    <property type="match status" value="1"/>
</dbReference>
<keyword evidence="1" id="KW-0808">Transferase</keyword>
<protein>
    <submittedName>
        <fullName evidence="3">ATP-binding protein</fullName>
    </submittedName>
</protein>
<dbReference type="SUPFAM" id="SSF55874">
    <property type="entry name" value="ATPase domain of HSP90 chaperone/DNA topoisomerase II/histidine kinase"/>
    <property type="match status" value="1"/>
</dbReference>
<keyword evidence="3" id="KW-0067">ATP-binding</keyword>
<keyword evidence="1" id="KW-0723">Serine/threonine-protein kinase</keyword>
<name>A0AAU8K8D0_9ACTN</name>